<proteinExistence type="predicted"/>
<comment type="caution">
    <text evidence="1">The sequence shown here is derived from an EMBL/GenBank/DDBJ whole genome shotgun (WGS) entry which is preliminary data.</text>
</comment>
<dbReference type="AlphaFoldDB" id="A0A4Y1ZX72"/>
<keyword evidence="2" id="KW-1185">Reference proteome</keyword>
<evidence type="ECO:0000313" key="2">
    <source>
        <dbReference type="Proteomes" id="UP000499080"/>
    </source>
</evidence>
<evidence type="ECO:0000313" key="1">
    <source>
        <dbReference type="EMBL" id="GBL72092.1"/>
    </source>
</evidence>
<protein>
    <submittedName>
        <fullName evidence="1">Uncharacterized protein</fullName>
    </submittedName>
</protein>
<organism evidence="1 2">
    <name type="scientific">Araneus ventricosus</name>
    <name type="common">Orbweaver spider</name>
    <name type="synonym">Epeira ventricosa</name>
    <dbReference type="NCBI Taxonomy" id="182803"/>
    <lineage>
        <taxon>Eukaryota</taxon>
        <taxon>Metazoa</taxon>
        <taxon>Ecdysozoa</taxon>
        <taxon>Arthropoda</taxon>
        <taxon>Chelicerata</taxon>
        <taxon>Arachnida</taxon>
        <taxon>Araneae</taxon>
        <taxon>Araneomorphae</taxon>
        <taxon>Entelegynae</taxon>
        <taxon>Araneoidea</taxon>
        <taxon>Araneidae</taxon>
        <taxon>Araneus</taxon>
    </lineage>
</organism>
<accession>A0A4Y1ZX72</accession>
<dbReference type="EMBL" id="BGPR01000001">
    <property type="protein sequence ID" value="GBL72092.1"/>
    <property type="molecule type" value="Genomic_DNA"/>
</dbReference>
<name>A0A4Y1ZX72_ARAVE</name>
<dbReference type="Proteomes" id="UP000499080">
    <property type="component" value="Unassembled WGS sequence"/>
</dbReference>
<dbReference type="OrthoDB" id="10365029at2759"/>
<gene>
    <name evidence="1" type="ORF">AVEN_115102_1</name>
</gene>
<sequence>MPVRGKIIGWVRAFQLNWLNIQFAQGQSDNLCHICVLIQQSAGVQTYIQTSCMLACSLVNHADDGKDCLLISRSEVLRQNRLSHVGGRPLACSPYTFRSLLNIYDHLQWAEMNEMAGCANK</sequence>
<reference evidence="1 2" key="1">
    <citation type="journal article" date="2019" name="Sci. Rep.">
        <title>Orb-weaving spider Araneus ventricosus genome elucidates the spidroin gene catalogue.</title>
        <authorList>
            <person name="Kono N."/>
            <person name="Nakamura H."/>
            <person name="Ohtoshi R."/>
            <person name="Moran D.A.P."/>
            <person name="Shinohara A."/>
            <person name="Yoshida Y."/>
            <person name="Fujiwara M."/>
            <person name="Mori M."/>
            <person name="Tomita M."/>
            <person name="Arakawa K."/>
        </authorList>
    </citation>
    <scope>NUCLEOTIDE SEQUENCE [LARGE SCALE GENOMIC DNA]</scope>
</reference>